<accession>A0A024FSU6</accession>
<proteinExistence type="predicted"/>
<dbReference type="EMBL" id="CAIX01000083">
    <property type="protein sequence ID" value="CCI10088.1"/>
    <property type="molecule type" value="Genomic_DNA"/>
</dbReference>
<keyword evidence="2" id="KW-1185">Reference proteome</keyword>
<dbReference type="AlphaFoldDB" id="A0A024FSU6"/>
<organism evidence="1 2">
    <name type="scientific">Albugo candida</name>
    <dbReference type="NCBI Taxonomy" id="65357"/>
    <lineage>
        <taxon>Eukaryota</taxon>
        <taxon>Sar</taxon>
        <taxon>Stramenopiles</taxon>
        <taxon>Oomycota</taxon>
        <taxon>Peronosporomycetes</taxon>
        <taxon>Albuginales</taxon>
        <taxon>Albuginaceae</taxon>
        <taxon>Albugo</taxon>
    </lineage>
</organism>
<protein>
    <submittedName>
        <fullName evidence="1">Uncharacterized protein</fullName>
    </submittedName>
</protein>
<gene>
    <name evidence="1" type="ORF">BN9_057730</name>
</gene>
<name>A0A024FSU6_9STRA</name>
<reference evidence="1 2" key="1">
    <citation type="submission" date="2012-05" db="EMBL/GenBank/DDBJ databases">
        <title>Recombination and specialization in a pathogen metapopulation.</title>
        <authorList>
            <person name="Gardiner A."/>
            <person name="Kemen E."/>
            <person name="Schultz-Larsen T."/>
            <person name="MacLean D."/>
            <person name="Van Oosterhout C."/>
            <person name="Jones J.D.G."/>
        </authorList>
    </citation>
    <scope>NUCLEOTIDE SEQUENCE [LARGE SCALE GENOMIC DNA]</scope>
    <source>
        <strain evidence="1 2">Ac Nc2</strain>
    </source>
</reference>
<evidence type="ECO:0000313" key="1">
    <source>
        <dbReference type="EMBL" id="CCI10088.1"/>
    </source>
</evidence>
<comment type="caution">
    <text evidence="1">The sequence shown here is derived from an EMBL/GenBank/DDBJ whole genome shotgun (WGS) entry which is preliminary data.</text>
</comment>
<dbReference type="InParanoid" id="A0A024FSU6"/>
<sequence>MTWIIQLVRINSCDRLLHIAKLATLDWLLCLIGVFYSNEVAYFMMCDMHVRYEQNTSLNQKNRWHQMQSRTVMFFSNIKPYRRDMALTSLLLAKQKLGRHDRITVVASCRC</sequence>
<evidence type="ECO:0000313" key="2">
    <source>
        <dbReference type="Proteomes" id="UP000053237"/>
    </source>
</evidence>
<dbReference type="Proteomes" id="UP000053237">
    <property type="component" value="Unassembled WGS sequence"/>
</dbReference>